<gene>
    <name evidence="6" type="ORF">ACFQ39_02565</name>
</gene>
<evidence type="ECO:0000256" key="1">
    <source>
        <dbReference type="ARBA" id="ARBA00022617"/>
    </source>
</evidence>
<proteinExistence type="predicted"/>
<keyword evidence="1 4" id="KW-0349">Heme</keyword>
<dbReference type="PROSITE" id="PS51257">
    <property type="entry name" value="PROKAR_LIPOPROTEIN"/>
    <property type="match status" value="1"/>
</dbReference>
<name>A0ABW3Y0M9_9FLAO</name>
<feature type="domain" description="Cytochrome c" evidence="5">
    <location>
        <begin position="98"/>
        <end position="181"/>
    </location>
</feature>
<dbReference type="Pfam" id="PF13442">
    <property type="entry name" value="Cytochrome_CBB3"/>
    <property type="match status" value="1"/>
</dbReference>
<dbReference type="PROSITE" id="PS51007">
    <property type="entry name" value="CYTC"/>
    <property type="match status" value="1"/>
</dbReference>
<evidence type="ECO:0000313" key="7">
    <source>
        <dbReference type="Proteomes" id="UP001597201"/>
    </source>
</evidence>
<dbReference type="PANTHER" id="PTHR40394:SF2">
    <property type="entry name" value="QUINOL:CYTOCHROME C OXIDOREDUCTASE MEMBRANE PROTEIN"/>
    <property type="match status" value="1"/>
</dbReference>
<evidence type="ECO:0000256" key="4">
    <source>
        <dbReference type="PROSITE-ProRule" id="PRU00433"/>
    </source>
</evidence>
<dbReference type="InterPro" id="IPR009056">
    <property type="entry name" value="Cyt_c-like_dom"/>
</dbReference>
<dbReference type="Proteomes" id="UP001597201">
    <property type="component" value="Unassembled WGS sequence"/>
</dbReference>
<dbReference type="RefSeq" id="WP_377176132.1">
    <property type="nucleotide sequence ID" value="NZ_JBHTMY010000002.1"/>
</dbReference>
<evidence type="ECO:0000259" key="5">
    <source>
        <dbReference type="PROSITE" id="PS51007"/>
    </source>
</evidence>
<evidence type="ECO:0000313" key="6">
    <source>
        <dbReference type="EMBL" id="MFD1314485.1"/>
    </source>
</evidence>
<evidence type="ECO:0000256" key="2">
    <source>
        <dbReference type="ARBA" id="ARBA00022723"/>
    </source>
</evidence>
<dbReference type="Gene3D" id="1.10.760.10">
    <property type="entry name" value="Cytochrome c-like domain"/>
    <property type="match status" value="1"/>
</dbReference>
<dbReference type="InterPro" id="IPR036909">
    <property type="entry name" value="Cyt_c-like_dom_sf"/>
</dbReference>
<keyword evidence="7" id="KW-1185">Reference proteome</keyword>
<reference evidence="7" key="1">
    <citation type="journal article" date="2019" name="Int. J. Syst. Evol. Microbiol.">
        <title>The Global Catalogue of Microorganisms (GCM) 10K type strain sequencing project: providing services to taxonomists for standard genome sequencing and annotation.</title>
        <authorList>
            <consortium name="The Broad Institute Genomics Platform"/>
            <consortium name="The Broad Institute Genome Sequencing Center for Infectious Disease"/>
            <person name="Wu L."/>
            <person name="Ma J."/>
        </authorList>
    </citation>
    <scope>NUCLEOTIDE SEQUENCE [LARGE SCALE GENOMIC DNA]</scope>
    <source>
        <strain evidence="7">CCUG 61485</strain>
    </source>
</reference>
<sequence>MKIVSKITLILFSTMMIVSCNETKTTRKVQYMGDTDMYNSVPYDTYSQPEAFPEGFVALTPVEGTVSRSRAIYDVPNSEEGYLFAKDSINSPLELNEKNLDQGKYLYGIYCAVCHGDKGDGQGALVKNEKFLGVPNYKDRDITDGSIYHVIMHGRNLMGSHSSQLNDTERWQVVQYVEKLRSDLISN</sequence>
<organism evidence="6 7">
    <name type="scientific">Namhaeicola litoreus</name>
    <dbReference type="NCBI Taxonomy" id="1052145"/>
    <lineage>
        <taxon>Bacteria</taxon>
        <taxon>Pseudomonadati</taxon>
        <taxon>Bacteroidota</taxon>
        <taxon>Flavobacteriia</taxon>
        <taxon>Flavobacteriales</taxon>
        <taxon>Flavobacteriaceae</taxon>
        <taxon>Namhaeicola</taxon>
    </lineage>
</organism>
<dbReference type="SUPFAM" id="SSF46626">
    <property type="entry name" value="Cytochrome c"/>
    <property type="match status" value="1"/>
</dbReference>
<dbReference type="EMBL" id="JBHTMY010000002">
    <property type="protein sequence ID" value="MFD1314485.1"/>
    <property type="molecule type" value="Genomic_DNA"/>
</dbReference>
<comment type="caution">
    <text evidence="6">The sequence shown here is derived from an EMBL/GenBank/DDBJ whole genome shotgun (WGS) entry which is preliminary data.</text>
</comment>
<dbReference type="PANTHER" id="PTHR40394">
    <property type="entry name" value="LIPOPROTEIN-RELATED"/>
    <property type="match status" value="1"/>
</dbReference>
<protein>
    <submittedName>
        <fullName evidence="6">C-type cytochrome</fullName>
    </submittedName>
</protein>
<accession>A0ABW3Y0M9</accession>
<evidence type="ECO:0000256" key="3">
    <source>
        <dbReference type="ARBA" id="ARBA00023004"/>
    </source>
</evidence>
<keyword evidence="3 4" id="KW-0408">Iron</keyword>
<keyword evidence="2 4" id="KW-0479">Metal-binding</keyword>